<gene>
    <name evidence="3" type="ORF">I7412_06195</name>
</gene>
<feature type="region of interest" description="Disordered" evidence="1">
    <location>
        <begin position="32"/>
        <end position="96"/>
    </location>
</feature>
<comment type="caution">
    <text evidence="3">The sequence shown here is derived from an EMBL/GenBank/DDBJ whole genome shotgun (WGS) entry which is preliminary data.</text>
</comment>
<dbReference type="Proteomes" id="UP000604475">
    <property type="component" value="Unassembled WGS sequence"/>
</dbReference>
<name>A0A937RA97_9ACTN</name>
<proteinExistence type="predicted"/>
<dbReference type="PROSITE" id="PS51257">
    <property type="entry name" value="PROKAR_LIPOPROTEIN"/>
    <property type="match status" value="1"/>
</dbReference>
<evidence type="ECO:0000313" key="3">
    <source>
        <dbReference type="EMBL" id="MBL7626765.1"/>
    </source>
</evidence>
<evidence type="ECO:0000256" key="2">
    <source>
        <dbReference type="SAM" id="SignalP"/>
    </source>
</evidence>
<keyword evidence="2" id="KW-0732">Signal</keyword>
<feature type="compositionally biased region" description="Pro residues" evidence="1">
    <location>
        <begin position="60"/>
        <end position="85"/>
    </location>
</feature>
<reference evidence="3" key="1">
    <citation type="submission" date="2020-12" db="EMBL/GenBank/DDBJ databases">
        <title>Genomic characterization of non-nitrogen-fixing Frankia strains.</title>
        <authorList>
            <person name="Carlos-Shanley C."/>
            <person name="Guerra T."/>
            <person name="Hahn D."/>
        </authorList>
    </citation>
    <scope>NUCLEOTIDE SEQUENCE</scope>
    <source>
        <strain evidence="3">CN6</strain>
    </source>
</reference>
<keyword evidence="4" id="KW-1185">Reference proteome</keyword>
<sequence length="470" mass="48269">MSLKRAARNSTLVVVAVAAIAGCVPAGFPGGGGGAGGTPTTSPSVRPTTPSSPSATPTGTPTPPPTTAPAATPTPPRTTAPPGPAPGGCGRAAGASPTTRITEVSLGSQVVSFAPRGDTDPLPAAIAAAPSGGSWLAWLGTDSKVRVGRLDCADQLVGTPTSLDGVDLQDVRADADGVVVLLTRPGPQGGGKLCGGTSSPTRAMWMVRLDNSGRQVWERQVTNLTSSRGGYDPGAIFVWWYNHHGTLAYDGTNYAAYFEAAITVANGGCVDIHEGDRMQVVNATTGALVSGHDSFEWGCSHAWDSHITWDPRTGHFAMVCATDNNCRIARPDTRQTVVLGVCDGTLFGGNIVPAATPGYWTAWSNGNQVRLEHFSTGASDQTVVTAAGTQHSHLVAYGAGRMLLTWKSGSSTAAQVYDTNTGRAVGGQFTIAVPDHTYVEAKDYADGSVAFPAVGTSGTSVRIVRVMPLT</sequence>
<dbReference type="AlphaFoldDB" id="A0A937RA97"/>
<accession>A0A937RA97</accession>
<organism evidence="3 4">
    <name type="scientific">Frankia nepalensis</name>
    <dbReference type="NCBI Taxonomy" id="1836974"/>
    <lineage>
        <taxon>Bacteria</taxon>
        <taxon>Bacillati</taxon>
        <taxon>Actinomycetota</taxon>
        <taxon>Actinomycetes</taxon>
        <taxon>Frankiales</taxon>
        <taxon>Frankiaceae</taxon>
        <taxon>Frankia</taxon>
    </lineage>
</organism>
<dbReference type="EMBL" id="JAEACQ010000148">
    <property type="protein sequence ID" value="MBL7626765.1"/>
    <property type="molecule type" value="Genomic_DNA"/>
</dbReference>
<feature type="signal peptide" evidence="2">
    <location>
        <begin position="1"/>
        <end position="26"/>
    </location>
</feature>
<feature type="compositionally biased region" description="Low complexity" evidence="1">
    <location>
        <begin position="38"/>
        <end position="59"/>
    </location>
</feature>
<evidence type="ECO:0000313" key="4">
    <source>
        <dbReference type="Proteomes" id="UP000604475"/>
    </source>
</evidence>
<protein>
    <submittedName>
        <fullName evidence="3">Uncharacterized protein</fullName>
    </submittedName>
</protein>
<feature type="chain" id="PRO_5039423180" evidence="2">
    <location>
        <begin position="27"/>
        <end position="470"/>
    </location>
</feature>
<evidence type="ECO:0000256" key="1">
    <source>
        <dbReference type="SAM" id="MobiDB-lite"/>
    </source>
</evidence>